<dbReference type="AlphaFoldDB" id="A0A918SF68"/>
<evidence type="ECO:0000313" key="3">
    <source>
        <dbReference type="Proteomes" id="UP000610456"/>
    </source>
</evidence>
<sequence>MMLLEKINLQRELEKYRKKDISEEDILEQVKYFLQAEEDKEREIMERIHQGGFSEGNGFDPNLLIPGKVFHISHIKNICVNYRLRFLDTKYFKAGFPPEALSEIKDLEKIHNTPLHGFQIVAPSKNFRLKNADDPLLFAPIGNGYYYLIHKWGNDLNPFRKILMWPLKNIENLLVFTVIFSFSLTFLLRAVFFSHYQATSEFIMLFLFSFKSMVGLMIFYGVALGKNFSSGIWNSKYFNG</sequence>
<reference evidence="2" key="2">
    <citation type="submission" date="2020-09" db="EMBL/GenBank/DDBJ databases">
        <authorList>
            <person name="Sun Q."/>
            <person name="Kim S."/>
        </authorList>
    </citation>
    <scope>NUCLEOTIDE SEQUENCE</scope>
    <source>
        <strain evidence="2">KCTC 12719</strain>
    </source>
</reference>
<feature type="transmembrane region" description="Helical" evidence="1">
    <location>
        <begin position="202"/>
        <end position="223"/>
    </location>
</feature>
<protein>
    <submittedName>
        <fullName evidence="2">Uncharacterized protein</fullName>
    </submittedName>
</protein>
<keyword evidence="3" id="KW-1185">Reference proteome</keyword>
<comment type="caution">
    <text evidence="2">The sequence shown here is derived from an EMBL/GenBank/DDBJ whole genome shotgun (WGS) entry which is preliminary data.</text>
</comment>
<keyword evidence="1" id="KW-1133">Transmembrane helix</keyword>
<dbReference type="EMBL" id="BMXB01000006">
    <property type="protein sequence ID" value="GHA37384.1"/>
    <property type="molecule type" value="Genomic_DNA"/>
</dbReference>
<gene>
    <name evidence="2" type="ORF">GCM10007103_18440</name>
</gene>
<feature type="transmembrane region" description="Helical" evidence="1">
    <location>
        <begin position="173"/>
        <end position="196"/>
    </location>
</feature>
<dbReference type="Proteomes" id="UP000610456">
    <property type="component" value="Unassembled WGS sequence"/>
</dbReference>
<keyword evidence="1" id="KW-0472">Membrane</keyword>
<reference evidence="2" key="1">
    <citation type="journal article" date="2014" name="Int. J. Syst. Evol. Microbiol.">
        <title>Complete genome sequence of Corynebacterium casei LMG S-19264T (=DSM 44701T), isolated from a smear-ripened cheese.</title>
        <authorList>
            <consortium name="US DOE Joint Genome Institute (JGI-PGF)"/>
            <person name="Walter F."/>
            <person name="Albersmeier A."/>
            <person name="Kalinowski J."/>
            <person name="Ruckert C."/>
        </authorList>
    </citation>
    <scope>NUCLEOTIDE SEQUENCE</scope>
    <source>
        <strain evidence="2">KCTC 12719</strain>
    </source>
</reference>
<proteinExistence type="predicted"/>
<accession>A0A918SF68</accession>
<keyword evidence="1" id="KW-0812">Transmembrane</keyword>
<organism evidence="2 3">
    <name type="scientific">Salinimicrobium marinum</name>
    <dbReference type="NCBI Taxonomy" id="680283"/>
    <lineage>
        <taxon>Bacteria</taxon>
        <taxon>Pseudomonadati</taxon>
        <taxon>Bacteroidota</taxon>
        <taxon>Flavobacteriia</taxon>
        <taxon>Flavobacteriales</taxon>
        <taxon>Flavobacteriaceae</taxon>
        <taxon>Salinimicrobium</taxon>
    </lineage>
</organism>
<evidence type="ECO:0000313" key="2">
    <source>
        <dbReference type="EMBL" id="GHA37384.1"/>
    </source>
</evidence>
<name>A0A918SF68_9FLAO</name>
<evidence type="ECO:0000256" key="1">
    <source>
        <dbReference type="SAM" id="Phobius"/>
    </source>
</evidence>